<accession>A0ABN9P3G8</accession>
<protein>
    <recommendedName>
        <fullName evidence="3">Thioesterase</fullName>
    </recommendedName>
</protein>
<organism evidence="1 2">
    <name type="scientific">[Mycobacterium] wendilense</name>
    <dbReference type="NCBI Taxonomy" id="3064284"/>
    <lineage>
        <taxon>Bacteria</taxon>
        <taxon>Bacillati</taxon>
        <taxon>Actinomycetota</taxon>
        <taxon>Actinomycetes</taxon>
        <taxon>Mycobacteriales</taxon>
        <taxon>Mycobacteriaceae</taxon>
        <taxon>Mycolicibacter</taxon>
    </lineage>
</organism>
<evidence type="ECO:0000313" key="2">
    <source>
        <dbReference type="Proteomes" id="UP001190466"/>
    </source>
</evidence>
<gene>
    <name evidence="1" type="ORF">MU0050_003254</name>
</gene>
<proteinExistence type="predicted"/>
<evidence type="ECO:0008006" key="3">
    <source>
        <dbReference type="Google" id="ProtNLM"/>
    </source>
</evidence>
<dbReference type="RefSeq" id="WP_316510604.1">
    <property type="nucleotide sequence ID" value="NZ_OY726395.1"/>
</dbReference>
<evidence type="ECO:0000313" key="1">
    <source>
        <dbReference type="EMBL" id="CAJ1584564.1"/>
    </source>
</evidence>
<sequence>MTDPTAESTGSEKPLDIRELADDPAAYAAELDRRWGGLLSYRYLGRRYASMDLGPVDDTVAVRHDMRDPSGGLLLSVLGVCSPEGGLMNDLEAVPNPVIHHCQILDPGVDVARFEVRSEGLARGRRMAYSRSTIVDANHPERVLATTEGQGVSIGVPPDGLGRMAVEPIEVIDSPDLSPLWQVFGAERVASGHWRLPPLTSSVASPDAALHIGPQFVALEAAARDTAAAQIGVDTVQGVSSHVMFLARGKVGPFRISTAVVGGSAPIGVRADIFDDGAQAKLITSASYLFRPSG</sequence>
<reference evidence="1 2" key="1">
    <citation type="submission" date="2023-08" db="EMBL/GenBank/DDBJ databases">
        <authorList>
            <person name="Folkvardsen B D."/>
            <person name="Norman A."/>
        </authorList>
    </citation>
    <scope>NUCLEOTIDE SEQUENCE [LARGE SCALE GENOMIC DNA]</scope>
    <source>
        <strain evidence="1 2">Mu0050</strain>
    </source>
</reference>
<dbReference type="Proteomes" id="UP001190466">
    <property type="component" value="Chromosome"/>
</dbReference>
<keyword evidence="2" id="KW-1185">Reference proteome</keyword>
<name>A0ABN9P3G8_9MYCO</name>
<dbReference type="EMBL" id="OY726395">
    <property type="protein sequence ID" value="CAJ1584564.1"/>
    <property type="molecule type" value="Genomic_DNA"/>
</dbReference>